<reference evidence="3" key="1">
    <citation type="submission" date="2021-03" db="EMBL/GenBank/DDBJ databases">
        <authorList>
            <person name="Tagirdzhanova G."/>
        </authorList>
    </citation>
    <scope>NUCLEOTIDE SEQUENCE</scope>
</reference>
<feature type="compositionally biased region" description="Basic and acidic residues" evidence="2">
    <location>
        <begin position="243"/>
        <end position="279"/>
    </location>
</feature>
<feature type="compositionally biased region" description="Basic and acidic residues" evidence="2">
    <location>
        <begin position="737"/>
        <end position="749"/>
    </location>
</feature>
<feature type="region of interest" description="Disordered" evidence="2">
    <location>
        <begin position="732"/>
        <end position="757"/>
    </location>
</feature>
<feature type="region of interest" description="Disordered" evidence="2">
    <location>
        <begin position="225"/>
        <end position="364"/>
    </location>
</feature>
<organism evidence="3 4">
    <name type="scientific">Imshaugia aleurites</name>
    <dbReference type="NCBI Taxonomy" id="172621"/>
    <lineage>
        <taxon>Eukaryota</taxon>
        <taxon>Fungi</taxon>
        <taxon>Dikarya</taxon>
        <taxon>Ascomycota</taxon>
        <taxon>Pezizomycotina</taxon>
        <taxon>Lecanoromycetes</taxon>
        <taxon>OSLEUM clade</taxon>
        <taxon>Lecanoromycetidae</taxon>
        <taxon>Lecanorales</taxon>
        <taxon>Lecanorineae</taxon>
        <taxon>Parmeliaceae</taxon>
        <taxon>Imshaugia</taxon>
    </lineage>
</organism>
<feature type="coiled-coil region" evidence="1">
    <location>
        <begin position="368"/>
        <end position="395"/>
    </location>
</feature>
<feature type="region of interest" description="Disordered" evidence="2">
    <location>
        <begin position="518"/>
        <end position="579"/>
    </location>
</feature>
<name>A0A8H3FGQ5_9LECA</name>
<dbReference type="EMBL" id="CAJPDT010000035">
    <property type="protein sequence ID" value="CAF9924168.1"/>
    <property type="molecule type" value="Genomic_DNA"/>
</dbReference>
<feature type="compositionally biased region" description="Basic and acidic residues" evidence="2">
    <location>
        <begin position="456"/>
        <end position="472"/>
    </location>
</feature>
<feature type="region of interest" description="Disordered" evidence="2">
    <location>
        <begin position="641"/>
        <end position="714"/>
    </location>
</feature>
<dbReference type="OrthoDB" id="5226996at2759"/>
<evidence type="ECO:0000313" key="4">
    <source>
        <dbReference type="Proteomes" id="UP000664534"/>
    </source>
</evidence>
<gene>
    <name evidence="3" type="ORF">IMSHALPRED_006131</name>
</gene>
<evidence type="ECO:0000256" key="2">
    <source>
        <dbReference type="SAM" id="MobiDB-lite"/>
    </source>
</evidence>
<feature type="compositionally biased region" description="Polar residues" evidence="2">
    <location>
        <begin position="558"/>
        <end position="568"/>
    </location>
</feature>
<feature type="region of interest" description="Disordered" evidence="2">
    <location>
        <begin position="454"/>
        <end position="478"/>
    </location>
</feature>
<evidence type="ECO:0000256" key="1">
    <source>
        <dbReference type="SAM" id="Coils"/>
    </source>
</evidence>
<evidence type="ECO:0000313" key="3">
    <source>
        <dbReference type="EMBL" id="CAF9924168.1"/>
    </source>
</evidence>
<proteinExistence type="predicted"/>
<keyword evidence="4" id="KW-1185">Reference proteome</keyword>
<sequence length="757" mass="83101">MSSTRSRLLGTIGHDAPQTKDKTDGSISSSTRDNPRKRPRSYDPAAQLETPVAGDNLHQADKAIDLHSPKRMRVEEWPLKNSDNPAESAISLPPAHREPLSPRPNRITSWSTRPSKFVEGSMNDKISQRPPSLYIREEVAMEQYASANMEDVDIVYDAGIESNQPSGMFRFGKAIANAFNPVNVWQNLNGIWKEKEKGVQAKPDRDVLKAKAELKYAELKNSGYKGTQNATARPESQEVPAIKYEDTDDSRRSSFRDSGVDVDEYRSSIDRKDSDHFDISTRSLMPPQPLTAGRRSASPFSDASSGRRSSIRFQKPSLEGLKRVKSQIHLPSIKKHHEDAPSVPLTETDDTAGPGLRREASKKDLAKQYKLSKKVSDLENKLDAARRELELSIQQAPPIPDLPARIGRKRFVPGALASLPSERLLTPRIQDIDGAASGSNGQAANTVGVYSATTSMDDKVDKTGDHNPVARDDDSEAAKQALWNKRAIEIAARNVAARQSKTLGTDTEIDVLLESEAAKSSVSKKTGGRPRKAQEYKAPSSHDPSAVHKRPPKVFAKTSRNSPMTNRSEVPPVPTKSAVFDPSKVDQAKIMAMRAIPDSRAPFGKAWDDTKNLRKIYPEATEVELVAYMSTMSASKMVTDHTSVSHGDRPSSPFLGRPGSTSPMKTRARVAKRGISPPPPSLSSAKKFHKDLGTTKSLTPANQGSPQADKEADPFAVRAPLKPCENTLVVPEAPRASVDKPLPDIKSDEFEWDDDVF</sequence>
<accession>A0A8H3FGQ5</accession>
<feature type="region of interest" description="Disordered" evidence="2">
    <location>
        <begin position="1"/>
        <end position="126"/>
    </location>
</feature>
<keyword evidence="1" id="KW-0175">Coiled coil</keyword>
<comment type="caution">
    <text evidence="3">The sequence shown here is derived from an EMBL/GenBank/DDBJ whole genome shotgun (WGS) entry which is preliminary data.</text>
</comment>
<protein>
    <submittedName>
        <fullName evidence="3">Uncharacterized protein</fullName>
    </submittedName>
</protein>
<feature type="compositionally biased region" description="Polar residues" evidence="2">
    <location>
        <begin position="694"/>
        <end position="706"/>
    </location>
</feature>
<dbReference type="Proteomes" id="UP000664534">
    <property type="component" value="Unassembled WGS sequence"/>
</dbReference>
<feature type="compositionally biased region" description="Basic and acidic residues" evidence="2">
    <location>
        <begin position="58"/>
        <end position="78"/>
    </location>
</feature>
<feature type="compositionally biased region" description="Polar residues" evidence="2">
    <location>
        <begin position="298"/>
        <end position="312"/>
    </location>
</feature>
<dbReference type="AlphaFoldDB" id="A0A8H3FGQ5"/>